<dbReference type="PANTHER" id="PTHR22726">
    <property type="entry name" value="METALLOENDOPEPTIDASE OMA1"/>
    <property type="match status" value="1"/>
</dbReference>
<evidence type="ECO:0000256" key="5">
    <source>
        <dbReference type="ARBA" id="ARBA00023049"/>
    </source>
</evidence>
<name>A0A9W6AIT0_ASPTU</name>
<dbReference type="GO" id="GO:0006515">
    <property type="term" value="P:protein quality control for misfolded or incompletely synthesized proteins"/>
    <property type="evidence" value="ECO:0007669"/>
    <property type="project" value="TreeGrafter"/>
</dbReference>
<keyword evidence="1 6" id="KW-0645">Protease</keyword>
<dbReference type="Proteomes" id="UP001144157">
    <property type="component" value="Unassembled WGS sequence"/>
</dbReference>
<reference evidence="9" key="1">
    <citation type="submission" date="2022-07" db="EMBL/GenBank/DDBJ databases">
        <title>Taxonomy of Aspergillus series Nigri: significant species reduction supported by multi-species coalescent approaches.</title>
        <authorList>
            <person name="Bian C."/>
            <person name="Kusuya Y."/>
            <person name="Sklenar F."/>
            <person name="D'hooge E."/>
            <person name="Yaguchi T."/>
            <person name="Takahashi H."/>
            <person name="Hubka V."/>
        </authorList>
    </citation>
    <scope>NUCLEOTIDE SEQUENCE</scope>
    <source>
        <strain evidence="9">IFM 56815</strain>
    </source>
</reference>
<evidence type="ECO:0000256" key="2">
    <source>
        <dbReference type="ARBA" id="ARBA00022723"/>
    </source>
</evidence>
<dbReference type="GO" id="GO:0046872">
    <property type="term" value="F:metal ion binding"/>
    <property type="evidence" value="ECO:0007669"/>
    <property type="project" value="UniProtKB-KW"/>
</dbReference>
<evidence type="ECO:0000313" key="9">
    <source>
        <dbReference type="EMBL" id="GLA81983.1"/>
    </source>
</evidence>
<dbReference type="CDD" id="cd07331">
    <property type="entry name" value="M48C_Oma1_like"/>
    <property type="match status" value="1"/>
</dbReference>
<gene>
    <name evidence="9" type="ORF">AtubIFM56815_006162</name>
</gene>
<proteinExistence type="inferred from homology"/>
<comment type="cofactor">
    <cofactor evidence="6">
        <name>Zn(2+)</name>
        <dbReference type="ChEBI" id="CHEBI:29105"/>
    </cofactor>
    <text evidence="6">Binds 1 zinc ion per subunit.</text>
</comment>
<evidence type="ECO:0000256" key="6">
    <source>
        <dbReference type="RuleBase" id="RU003983"/>
    </source>
</evidence>
<dbReference type="GO" id="GO:0005743">
    <property type="term" value="C:mitochondrial inner membrane"/>
    <property type="evidence" value="ECO:0007669"/>
    <property type="project" value="TreeGrafter"/>
</dbReference>
<dbReference type="PANTHER" id="PTHR22726:SF1">
    <property type="entry name" value="METALLOENDOPEPTIDASE OMA1, MITOCHONDRIAL"/>
    <property type="match status" value="1"/>
</dbReference>
<dbReference type="AlphaFoldDB" id="A0A9W6AIT0"/>
<evidence type="ECO:0000313" key="10">
    <source>
        <dbReference type="Proteomes" id="UP001144157"/>
    </source>
</evidence>
<dbReference type="InterPro" id="IPR001915">
    <property type="entry name" value="Peptidase_M48"/>
</dbReference>
<sequence>MSEQNAFVLPNGKVFVYTGILPVCGNADGLAAVLGHEIAHVLAHHQAERMSHSIPSVILTYGLVYLLGSLGHFASQMLNWTVNLPNTRVQEAEADNIGLMLMAKACYNPRAVVDFWNHMHKSERVRVPEFMSTHPSHFNRMQSMSERLYKAESLYENSGCHMVRGYIPKFTDAIDHYAGPQERAPPIRGHHPRGGHHGRGHHIQIQPDDSSDGEYFF</sequence>
<keyword evidence="5 6" id="KW-0482">Metalloprotease</keyword>
<feature type="domain" description="Peptidase M48" evidence="8">
    <location>
        <begin position="3"/>
        <end position="147"/>
    </location>
</feature>
<dbReference type="GO" id="GO:0034982">
    <property type="term" value="P:mitochondrial protein processing"/>
    <property type="evidence" value="ECO:0007669"/>
    <property type="project" value="TreeGrafter"/>
</dbReference>
<keyword evidence="2" id="KW-0479">Metal-binding</keyword>
<keyword evidence="3 6" id="KW-0378">Hydrolase</keyword>
<comment type="caution">
    <text evidence="9">The sequence shown here is derived from an EMBL/GenBank/DDBJ whole genome shotgun (WGS) entry which is preliminary data.</text>
</comment>
<evidence type="ECO:0000259" key="8">
    <source>
        <dbReference type="Pfam" id="PF01435"/>
    </source>
</evidence>
<keyword evidence="4 6" id="KW-0862">Zinc</keyword>
<evidence type="ECO:0000256" key="7">
    <source>
        <dbReference type="SAM" id="MobiDB-lite"/>
    </source>
</evidence>
<organism evidence="9 10">
    <name type="scientific">Aspergillus tubingensis</name>
    <dbReference type="NCBI Taxonomy" id="5068"/>
    <lineage>
        <taxon>Eukaryota</taxon>
        <taxon>Fungi</taxon>
        <taxon>Dikarya</taxon>
        <taxon>Ascomycota</taxon>
        <taxon>Pezizomycotina</taxon>
        <taxon>Eurotiomycetes</taxon>
        <taxon>Eurotiomycetidae</taxon>
        <taxon>Eurotiales</taxon>
        <taxon>Aspergillaceae</taxon>
        <taxon>Aspergillus</taxon>
        <taxon>Aspergillus subgen. Circumdati</taxon>
    </lineage>
</organism>
<feature type="compositionally biased region" description="Basic residues" evidence="7">
    <location>
        <begin position="188"/>
        <end position="202"/>
    </location>
</feature>
<dbReference type="Pfam" id="PF01435">
    <property type="entry name" value="Peptidase_M48"/>
    <property type="match status" value="1"/>
</dbReference>
<feature type="region of interest" description="Disordered" evidence="7">
    <location>
        <begin position="183"/>
        <end position="217"/>
    </location>
</feature>
<protein>
    <submittedName>
        <fullName evidence="9">Metalloendopeptidase</fullName>
    </submittedName>
</protein>
<evidence type="ECO:0000256" key="1">
    <source>
        <dbReference type="ARBA" id="ARBA00022670"/>
    </source>
</evidence>
<dbReference type="EMBL" id="BRPE01000003">
    <property type="protein sequence ID" value="GLA81983.1"/>
    <property type="molecule type" value="Genomic_DNA"/>
</dbReference>
<evidence type="ECO:0000256" key="4">
    <source>
        <dbReference type="ARBA" id="ARBA00022833"/>
    </source>
</evidence>
<dbReference type="Gene3D" id="3.30.2010.10">
    <property type="entry name" value="Metalloproteases ('zincins'), catalytic domain"/>
    <property type="match status" value="1"/>
</dbReference>
<dbReference type="InterPro" id="IPR051156">
    <property type="entry name" value="Mito/Outer_Membr_Metalloprot"/>
</dbReference>
<accession>A0A9W6AIT0</accession>
<dbReference type="GO" id="GO:0004222">
    <property type="term" value="F:metalloendopeptidase activity"/>
    <property type="evidence" value="ECO:0007669"/>
    <property type="project" value="InterPro"/>
</dbReference>
<comment type="similarity">
    <text evidence="6">Belongs to the peptidase M48 family.</text>
</comment>
<evidence type="ECO:0000256" key="3">
    <source>
        <dbReference type="ARBA" id="ARBA00022801"/>
    </source>
</evidence>